<dbReference type="InterPro" id="IPR020922">
    <property type="entry name" value="dITP/XTP_pyrophosphatase"/>
</dbReference>
<dbReference type="GO" id="GO:0009146">
    <property type="term" value="P:purine nucleoside triphosphate catabolic process"/>
    <property type="evidence" value="ECO:0007669"/>
    <property type="project" value="UniProtKB-UniRule"/>
</dbReference>
<dbReference type="eggNOG" id="COG0127">
    <property type="taxonomic scope" value="Bacteria"/>
</dbReference>
<feature type="active site" description="Proton acceptor" evidence="10">
    <location>
        <position position="74"/>
    </location>
</feature>
<feature type="binding site" evidence="10">
    <location>
        <begin position="9"/>
        <end position="14"/>
    </location>
    <ligand>
        <name>substrate</name>
    </ligand>
</feature>
<dbReference type="GO" id="GO:0035870">
    <property type="term" value="F:dITP diphosphatase activity"/>
    <property type="evidence" value="ECO:0007669"/>
    <property type="project" value="UniProtKB-UniRule"/>
</dbReference>
<evidence type="ECO:0000256" key="3">
    <source>
        <dbReference type="ARBA" id="ARBA00022723"/>
    </source>
</evidence>
<dbReference type="OrthoDB" id="9807456at2"/>
<evidence type="ECO:0000256" key="6">
    <source>
        <dbReference type="ARBA" id="ARBA00022842"/>
    </source>
</evidence>
<gene>
    <name evidence="12" type="ORF">GM1_014_00360</name>
</gene>
<evidence type="ECO:0000256" key="11">
    <source>
        <dbReference type="RuleBase" id="RU003781"/>
    </source>
</evidence>
<evidence type="ECO:0000256" key="9">
    <source>
        <dbReference type="ARBA" id="ARBA00052017"/>
    </source>
</evidence>
<accession>M3VBC9</accession>
<organism evidence="12 13">
    <name type="scientific">Gordonia malaquae NBRC 108250</name>
    <dbReference type="NCBI Taxonomy" id="1223542"/>
    <lineage>
        <taxon>Bacteria</taxon>
        <taxon>Bacillati</taxon>
        <taxon>Actinomycetota</taxon>
        <taxon>Actinomycetes</taxon>
        <taxon>Mycobacteriales</taxon>
        <taxon>Gordoniaceae</taxon>
        <taxon>Gordonia</taxon>
    </lineage>
</organism>
<comment type="caution">
    <text evidence="10">Lacks conserved residue(s) required for the propagation of feature annotation.</text>
</comment>
<dbReference type="EMBL" id="BAOP01000014">
    <property type="protein sequence ID" value="GAC80043.1"/>
    <property type="molecule type" value="Genomic_DNA"/>
</dbReference>
<dbReference type="InterPro" id="IPR002637">
    <property type="entry name" value="RdgB/HAM1"/>
</dbReference>
<dbReference type="NCBIfam" id="TIGR00042">
    <property type="entry name" value="RdgB/HAM1 family non-canonical purine NTP pyrophosphatase"/>
    <property type="match status" value="1"/>
</dbReference>
<dbReference type="SUPFAM" id="SSF52972">
    <property type="entry name" value="ITPase-like"/>
    <property type="match status" value="1"/>
</dbReference>
<keyword evidence="4 10" id="KW-0547">Nucleotide-binding</keyword>
<evidence type="ECO:0000256" key="1">
    <source>
        <dbReference type="ARBA" id="ARBA00008023"/>
    </source>
</evidence>
<evidence type="ECO:0000256" key="8">
    <source>
        <dbReference type="ARBA" id="ARBA00051875"/>
    </source>
</evidence>
<dbReference type="GO" id="GO:0005829">
    <property type="term" value="C:cytosol"/>
    <property type="evidence" value="ECO:0007669"/>
    <property type="project" value="TreeGrafter"/>
</dbReference>
<comment type="cofactor">
    <cofactor evidence="10">
        <name>Mg(2+)</name>
        <dbReference type="ChEBI" id="CHEBI:18420"/>
    </cofactor>
    <text evidence="10">Binds 1 Mg(2+) ion per subunit.</text>
</comment>
<dbReference type="AlphaFoldDB" id="M3VBC9"/>
<keyword evidence="13" id="KW-1185">Reference proteome</keyword>
<comment type="caution">
    <text evidence="12">The sequence shown here is derived from an EMBL/GenBank/DDBJ whole genome shotgun (WGS) entry which is preliminary data.</text>
</comment>
<comment type="catalytic activity">
    <reaction evidence="10">
        <text>ITP + H2O = IMP + diphosphate + H(+)</text>
        <dbReference type="Rhea" id="RHEA:29399"/>
        <dbReference type="ChEBI" id="CHEBI:15377"/>
        <dbReference type="ChEBI" id="CHEBI:15378"/>
        <dbReference type="ChEBI" id="CHEBI:33019"/>
        <dbReference type="ChEBI" id="CHEBI:58053"/>
        <dbReference type="ChEBI" id="CHEBI:61402"/>
        <dbReference type="EC" id="3.6.1.66"/>
    </reaction>
</comment>
<keyword evidence="7 10" id="KW-0546">Nucleotide metabolism</keyword>
<evidence type="ECO:0000256" key="5">
    <source>
        <dbReference type="ARBA" id="ARBA00022801"/>
    </source>
</evidence>
<dbReference type="FunFam" id="3.90.950.10:FF:000001">
    <property type="entry name" value="dITP/XTP pyrophosphatase"/>
    <property type="match status" value="1"/>
</dbReference>
<dbReference type="Proteomes" id="UP000035009">
    <property type="component" value="Unassembled WGS sequence"/>
</dbReference>
<evidence type="ECO:0000313" key="12">
    <source>
        <dbReference type="EMBL" id="GAC80043.1"/>
    </source>
</evidence>
<evidence type="ECO:0000313" key="13">
    <source>
        <dbReference type="Proteomes" id="UP000035009"/>
    </source>
</evidence>
<comment type="subunit">
    <text evidence="2 10">Homodimer.</text>
</comment>
<dbReference type="STRING" id="410332.SAMN04488550_1669"/>
<dbReference type="GO" id="GO:0036220">
    <property type="term" value="F:ITP diphosphatase activity"/>
    <property type="evidence" value="ECO:0007669"/>
    <property type="project" value="UniProtKB-UniRule"/>
</dbReference>
<dbReference type="GO" id="GO:0009117">
    <property type="term" value="P:nucleotide metabolic process"/>
    <property type="evidence" value="ECO:0007669"/>
    <property type="project" value="UniProtKB-KW"/>
</dbReference>
<evidence type="ECO:0000256" key="2">
    <source>
        <dbReference type="ARBA" id="ARBA00011738"/>
    </source>
</evidence>
<evidence type="ECO:0000256" key="4">
    <source>
        <dbReference type="ARBA" id="ARBA00022741"/>
    </source>
</evidence>
<dbReference type="RefSeq" id="WP_008378797.1">
    <property type="nucleotide sequence ID" value="NZ_BAOP01000014.1"/>
</dbReference>
<dbReference type="GO" id="GO:0017111">
    <property type="term" value="F:ribonucleoside triphosphate phosphatase activity"/>
    <property type="evidence" value="ECO:0007669"/>
    <property type="project" value="InterPro"/>
</dbReference>
<dbReference type="Gene3D" id="3.90.950.10">
    <property type="match status" value="1"/>
</dbReference>
<name>M3VBC9_GORML</name>
<evidence type="ECO:0000256" key="7">
    <source>
        <dbReference type="ARBA" id="ARBA00023080"/>
    </source>
</evidence>
<feature type="binding site" evidence="10">
    <location>
        <position position="74"/>
    </location>
    <ligand>
        <name>Mg(2+)</name>
        <dbReference type="ChEBI" id="CHEBI:18420"/>
    </ligand>
</feature>
<comment type="similarity">
    <text evidence="1 10 11">Belongs to the HAM1 NTPase family.</text>
</comment>
<dbReference type="PANTHER" id="PTHR11067:SF9">
    <property type="entry name" value="INOSINE TRIPHOSPHATE PYROPHOSPHATASE"/>
    <property type="match status" value="1"/>
</dbReference>
<dbReference type="InterPro" id="IPR029001">
    <property type="entry name" value="ITPase-like_fam"/>
</dbReference>
<comment type="function">
    <text evidence="10">Pyrophosphatase that catalyzes the hydrolysis of nucleoside triphosphates to their monophosphate derivatives, with a high preference for the non-canonical purine nucleotides XTP (xanthosine triphosphate), dITP (deoxyinosine triphosphate) and ITP. Seems to function as a house-cleaning enzyme that removes non-canonical purine nucleotides from the nucleotide pool, thus preventing their incorporation into DNA/RNA and avoiding chromosomal lesions.</text>
</comment>
<dbReference type="EC" id="3.6.1.66" evidence="10"/>
<evidence type="ECO:0000256" key="10">
    <source>
        <dbReference type="HAMAP-Rule" id="MF_01405"/>
    </source>
</evidence>
<feature type="binding site" evidence="10">
    <location>
        <begin position="161"/>
        <end position="164"/>
    </location>
    <ligand>
        <name>substrate</name>
    </ligand>
</feature>
<comment type="catalytic activity">
    <reaction evidence="9 10">
        <text>XTP + H2O = XMP + diphosphate + H(+)</text>
        <dbReference type="Rhea" id="RHEA:28610"/>
        <dbReference type="ChEBI" id="CHEBI:15377"/>
        <dbReference type="ChEBI" id="CHEBI:15378"/>
        <dbReference type="ChEBI" id="CHEBI:33019"/>
        <dbReference type="ChEBI" id="CHEBI:57464"/>
        <dbReference type="ChEBI" id="CHEBI:61314"/>
        <dbReference type="EC" id="3.6.1.66"/>
    </reaction>
</comment>
<dbReference type="CDD" id="cd00515">
    <property type="entry name" value="HAM1"/>
    <property type="match status" value="1"/>
</dbReference>
<feature type="binding site" evidence="10">
    <location>
        <begin position="192"/>
        <end position="193"/>
    </location>
    <ligand>
        <name>substrate</name>
    </ligand>
</feature>
<dbReference type="PANTHER" id="PTHR11067">
    <property type="entry name" value="INOSINE TRIPHOSPHATE PYROPHOSPHATASE/HAM1 PROTEIN"/>
    <property type="match status" value="1"/>
</dbReference>
<feature type="binding site" evidence="10">
    <location>
        <position position="75"/>
    </location>
    <ligand>
        <name>substrate</name>
    </ligand>
</feature>
<sequence>MTGRILLASGNAKKLKELRRVVEAAGISGLTVVGLGDFEAYPEPVENGASFEENALIKAREAVARTGLPSLADDSGICVDALNGMPGILSARWSGGLVSGSSVDEGNNDLLLAQLSDVPEDRRGAAFVSVCALVMPDGAETVVRGEWRGAIIAQRRGGEGFGYDPLFVPDDAAAGGRTSAELAPDEKDALSHRGKALVQLVPLLRALA</sequence>
<dbReference type="GO" id="GO:0036222">
    <property type="term" value="F:XTP diphosphatase activity"/>
    <property type="evidence" value="ECO:0007669"/>
    <property type="project" value="UniProtKB-UniRule"/>
</dbReference>
<keyword evidence="5 10" id="KW-0378">Hydrolase</keyword>
<dbReference type="GO" id="GO:0000166">
    <property type="term" value="F:nucleotide binding"/>
    <property type="evidence" value="ECO:0007669"/>
    <property type="project" value="UniProtKB-KW"/>
</dbReference>
<feature type="binding site" evidence="10">
    <location>
        <position position="187"/>
    </location>
    <ligand>
        <name>substrate</name>
    </ligand>
</feature>
<dbReference type="GO" id="GO:0046872">
    <property type="term" value="F:metal ion binding"/>
    <property type="evidence" value="ECO:0007669"/>
    <property type="project" value="UniProtKB-KW"/>
</dbReference>
<protein>
    <recommendedName>
        <fullName evidence="10">dITP/XTP pyrophosphatase</fullName>
        <ecNumber evidence="10">3.6.1.66</ecNumber>
    </recommendedName>
    <alternativeName>
        <fullName evidence="10">Non-canonical purine NTP pyrophosphatase</fullName>
    </alternativeName>
    <alternativeName>
        <fullName evidence="10">Non-standard purine NTP pyrophosphatase</fullName>
    </alternativeName>
    <alternativeName>
        <fullName evidence="10">Nucleoside-triphosphate diphosphatase</fullName>
    </alternativeName>
    <alternativeName>
        <fullName evidence="10">Nucleoside-triphosphate pyrophosphatase</fullName>
        <shortName evidence="10">NTPase</shortName>
    </alternativeName>
</protein>
<keyword evidence="3 10" id="KW-0479">Metal-binding</keyword>
<dbReference type="Pfam" id="PF01725">
    <property type="entry name" value="Ham1p_like"/>
    <property type="match status" value="1"/>
</dbReference>
<reference evidence="12 13" key="1">
    <citation type="submission" date="2013-02" db="EMBL/GenBank/DDBJ databases">
        <title>Whole genome shotgun sequence of Gordonia malaquae NBRC 108250.</title>
        <authorList>
            <person name="Yoshida I."/>
            <person name="Hosoyama A."/>
            <person name="Tsuchikane K."/>
            <person name="Ando Y."/>
            <person name="Baba S."/>
            <person name="Ohji S."/>
            <person name="Hamada M."/>
            <person name="Tamura T."/>
            <person name="Yamazoe A."/>
            <person name="Yamazaki S."/>
            <person name="Fujita N."/>
        </authorList>
    </citation>
    <scope>NUCLEOTIDE SEQUENCE [LARGE SCALE GENOMIC DNA]</scope>
    <source>
        <strain evidence="12 13">NBRC 108250</strain>
    </source>
</reference>
<comment type="catalytic activity">
    <reaction evidence="8 10">
        <text>dITP + H2O = dIMP + diphosphate + H(+)</text>
        <dbReference type="Rhea" id="RHEA:28342"/>
        <dbReference type="ChEBI" id="CHEBI:15377"/>
        <dbReference type="ChEBI" id="CHEBI:15378"/>
        <dbReference type="ChEBI" id="CHEBI:33019"/>
        <dbReference type="ChEBI" id="CHEBI:61194"/>
        <dbReference type="ChEBI" id="CHEBI:61382"/>
        <dbReference type="EC" id="3.6.1.66"/>
    </reaction>
</comment>
<dbReference type="HAMAP" id="MF_01405">
    <property type="entry name" value="Non_canon_purine_NTPase"/>
    <property type="match status" value="1"/>
</dbReference>
<keyword evidence="6 10" id="KW-0460">Magnesium</keyword>
<proteinExistence type="inferred from homology"/>